<evidence type="ECO:0000313" key="2">
    <source>
        <dbReference type="EMBL" id="BAS90146.1"/>
    </source>
</evidence>
<gene>
    <name evidence="2" type="ordered locus">Os04g0523974</name>
    <name evidence="2" type="ORF">OSNPB_040523974</name>
</gene>
<feature type="transmembrane region" description="Helical" evidence="1">
    <location>
        <begin position="70"/>
        <end position="88"/>
    </location>
</feature>
<keyword evidence="3" id="KW-1185">Reference proteome</keyword>
<dbReference type="PaxDb" id="39947-A0A0P0WCZ9"/>
<evidence type="ECO:0000313" key="3">
    <source>
        <dbReference type="Proteomes" id="UP000059680"/>
    </source>
</evidence>
<dbReference type="EMBL" id="AP014960">
    <property type="protein sequence ID" value="BAS90146.1"/>
    <property type="molecule type" value="Genomic_DNA"/>
</dbReference>
<dbReference type="AlphaFoldDB" id="A0A0P0WCZ9"/>
<organism evidence="2 3">
    <name type="scientific">Oryza sativa subsp. japonica</name>
    <name type="common">Rice</name>
    <dbReference type="NCBI Taxonomy" id="39947"/>
    <lineage>
        <taxon>Eukaryota</taxon>
        <taxon>Viridiplantae</taxon>
        <taxon>Streptophyta</taxon>
        <taxon>Embryophyta</taxon>
        <taxon>Tracheophyta</taxon>
        <taxon>Spermatophyta</taxon>
        <taxon>Magnoliopsida</taxon>
        <taxon>Liliopsida</taxon>
        <taxon>Poales</taxon>
        <taxon>Poaceae</taxon>
        <taxon>BOP clade</taxon>
        <taxon>Oryzoideae</taxon>
        <taxon>Oryzeae</taxon>
        <taxon>Oryzinae</taxon>
        <taxon>Oryza</taxon>
        <taxon>Oryza sativa</taxon>
    </lineage>
</organism>
<dbReference type="Proteomes" id="UP000059680">
    <property type="component" value="Chromosome 4"/>
</dbReference>
<protein>
    <submittedName>
        <fullName evidence="2">Os04g0523974 protein</fullName>
    </submittedName>
</protein>
<name>A0A0P0WCZ9_ORYSJ</name>
<accession>A0A0P0WCZ9</accession>
<reference evidence="2 3" key="3">
    <citation type="journal article" date="2013" name="Rice">
        <title>Improvement of the Oryza sativa Nipponbare reference genome using next generation sequence and optical map data.</title>
        <authorList>
            <person name="Kawahara Y."/>
            <person name="de la Bastide M."/>
            <person name="Hamilton J.P."/>
            <person name="Kanamori H."/>
            <person name="McCombie W.R."/>
            <person name="Ouyang S."/>
            <person name="Schwartz D.C."/>
            <person name="Tanaka T."/>
            <person name="Wu J."/>
            <person name="Zhou S."/>
            <person name="Childs K.L."/>
            <person name="Davidson R.M."/>
            <person name="Lin H."/>
            <person name="Quesada-Ocampo L."/>
            <person name="Vaillancourt B."/>
            <person name="Sakai H."/>
            <person name="Lee S.S."/>
            <person name="Kim J."/>
            <person name="Numa H."/>
            <person name="Itoh T."/>
            <person name="Buell C.R."/>
            <person name="Matsumoto T."/>
        </authorList>
    </citation>
    <scope>NUCLEOTIDE SEQUENCE [LARGE SCALE GENOMIC DNA]</scope>
    <source>
        <strain evidence="3">cv. Nipponbare</strain>
    </source>
</reference>
<keyword evidence="1" id="KW-0812">Transmembrane</keyword>
<keyword evidence="1" id="KW-0472">Membrane</keyword>
<reference evidence="2 3" key="2">
    <citation type="journal article" date="2013" name="Plant Cell Physiol.">
        <title>Rice Annotation Project Database (RAP-DB): an integrative and interactive database for rice genomics.</title>
        <authorList>
            <person name="Sakai H."/>
            <person name="Lee S.S."/>
            <person name="Tanaka T."/>
            <person name="Numa H."/>
            <person name="Kim J."/>
            <person name="Kawahara Y."/>
            <person name="Wakimoto H."/>
            <person name="Yang C.C."/>
            <person name="Iwamoto M."/>
            <person name="Abe T."/>
            <person name="Yamada Y."/>
            <person name="Muto A."/>
            <person name="Inokuchi H."/>
            <person name="Ikemura T."/>
            <person name="Matsumoto T."/>
            <person name="Sasaki T."/>
            <person name="Itoh T."/>
        </authorList>
    </citation>
    <scope>NUCLEOTIDE SEQUENCE [LARGE SCALE GENOMIC DNA]</scope>
    <source>
        <strain evidence="3">cv. Nipponbare</strain>
    </source>
</reference>
<keyword evidence="1" id="KW-1133">Transmembrane helix</keyword>
<proteinExistence type="predicted"/>
<dbReference type="InParanoid" id="A0A0P0WCZ9"/>
<reference evidence="3" key="1">
    <citation type="journal article" date="2005" name="Nature">
        <title>The map-based sequence of the rice genome.</title>
        <authorList>
            <consortium name="International rice genome sequencing project (IRGSP)"/>
            <person name="Matsumoto T."/>
            <person name="Wu J."/>
            <person name="Kanamori H."/>
            <person name="Katayose Y."/>
            <person name="Fujisawa M."/>
            <person name="Namiki N."/>
            <person name="Mizuno H."/>
            <person name="Yamamoto K."/>
            <person name="Antonio B.A."/>
            <person name="Baba T."/>
            <person name="Sakata K."/>
            <person name="Nagamura Y."/>
            <person name="Aoki H."/>
            <person name="Arikawa K."/>
            <person name="Arita K."/>
            <person name="Bito T."/>
            <person name="Chiden Y."/>
            <person name="Fujitsuka N."/>
            <person name="Fukunaka R."/>
            <person name="Hamada M."/>
            <person name="Harada C."/>
            <person name="Hayashi A."/>
            <person name="Hijishita S."/>
            <person name="Honda M."/>
            <person name="Hosokawa S."/>
            <person name="Ichikawa Y."/>
            <person name="Idonuma A."/>
            <person name="Iijima M."/>
            <person name="Ikeda M."/>
            <person name="Ikeno M."/>
            <person name="Ito K."/>
            <person name="Ito S."/>
            <person name="Ito T."/>
            <person name="Ito Y."/>
            <person name="Ito Y."/>
            <person name="Iwabuchi A."/>
            <person name="Kamiya K."/>
            <person name="Karasawa W."/>
            <person name="Kurita K."/>
            <person name="Katagiri S."/>
            <person name="Kikuta A."/>
            <person name="Kobayashi H."/>
            <person name="Kobayashi N."/>
            <person name="Machita K."/>
            <person name="Maehara T."/>
            <person name="Masukawa M."/>
            <person name="Mizubayashi T."/>
            <person name="Mukai Y."/>
            <person name="Nagasaki H."/>
            <person name="Nagata Y."/>
            <person name="Naito S."/>
            <person name="Nakashima M."/>
            <person name="Nakama Y."/>
            <person name="Nakamichi Y."/>
            <person name="Nakamura M."/>
            <person name="Meguro A."/>
            <person name="Negishi M."/>
            <person name="Ohta I."/>
            <person name="Ohta T."/>
            <person name="Okamoto M."/>
            <person name="Ono N."/>
            <person name="Saji S."/>
            <person name="Sakaguchi M."/>
            <person name="Sakai K."/>
            <person name="Shibata M."/>
            <person name="Shimokawa T."/>
            <person name="Song J."/>
            <person name="Takazaki Y."/>
            <person name="Terasawa K."/>
            <person name="Tsugane M."/>
            <person name="Tsuji K."/>
            <person name="Ueda S."/>
            <person name="Waki K."/>
            <person name="Yamagata H."/>
            <person name="Yamamoto M."/>
            <person name="Yamamoto S."/>
            <person name="Yamane H."/>
            <person name="Yoshiki S."/>
            <person name="Yoshihara R."/>
            <person name="Yukawa K."/>
            <person name="Zhong H."/>
            <person name="Yano M."/>
            <person name="Yuan Q."/>
            <person name="Ouyang S."/>
            <person name="Liu J."/>
            <person name="Jones K.M."/>
            <person name="Gansberger K."/>
            <person name="Moffat K."/>
            <person name="Hill J."/>
            <person name="Bera J."/>
            <person name="Fadrosh D."/>
            <person name="Jin S."/>
            <person name="Johri S."/>
            <person name="Kim M."/>
            <person name="Overton L."/>
            <person name="Reardon M."/>
            <person name="Tsitrin T."/>
            <person name="Vuong H."/>
            <person name="Weaver B."/>
            <person name="Ciecko A."/>
            <person name="Tallon L."/>
            <person name="Jackson J."/>
            <person name="Pai G."/>
            <person name="Aken S.V."/>
            <person name="Utterback T."/>
            <person name="Reidmuller S."/>
            <person name="Feldblyum T."/>
            <person name="Hsiao J."/>
            <person name="Zismann V."/>
            <person name="Iobst S."/>
            <person name="de Vazeille A.R."/>
            <person name="Buell C.R."/>
            <person name="Ying K."/>
            <person name="Li Y."/>
            <person name="Lu T."/>
            <person name="Huang Y."/>
            <person name="Zhao Q."/>
            <person name="Feng Q."/>
            <person name="Zhang L."/>
            <person name="Zhu J."/>
            <person name="Weng Q."/>
            <person name="Mu J."/>
            <person name="Lu Y."/>
            <person name="Fan D."/>
            <person name="Liu Y."/>
            <person name="Guan J."/>
            <person name="Zhang Y."/>
            <person name="Yu S."/>
            <person name="Liu X."/>
            <person name="Zhang Y."/>
            <person name="Hong G."/>
            <person name="Han B."/>
            <person name="Choisne N."/>
            <person name="Demange N."/>
            <person name="Orjeda G."/>
            <person name="Samain S."/>
            <person name="Cattolico L."/>
            <person name="Pelletier E."/>
            <person name="Couloux A."/>
            <person name="Segurens B."/>
            <person name="Wincker P."/>
            <person name="D'Hont A."/>
            <person name="Scarpelli C."/>
            <person name="Weissenbach J."/>
            <person name="Salanoubat M."/>
            <person name="Quetier F."/>
            <person name="Yu Y."/>
            <person name="Kim H.R."/>
            <person name="Rambo T."/>
            <person name="Currie J."/>
            <person name="Collura K."/>
            <person name="Luo M."/>
            <person name="Yang T."/>
            <person name="Ammiraju J.S.S."/>
            <person name="Engler F."/>
            <person name="Soderlund C."/>
            <person name="Wing R.A."/>
            <person name="Palmer L.E."/>
            <person name="de la Bastide M."/>
            <person name="Spiegel L."/>
            <person name="Nascimento L."/>
            <person name="Zutavern T."/>
            <person name="O'Shaughnessy A."/>
            <person name="Dike S."/>
            <person name="Dedhia N."/>
            <person name="Preston R."/>
            <person name="Balija V."/>
            <person name="McCombie W.R."/>
            <person name="Chow T."/>
            <person name="Chen H."/>
            <person name="Chung M."/>
            <person name="Chen C."/>
            <person name="Shaw J."/>
            <person name="Wu H."/>
            <person name="Hsiao K."/>
            <person name="Chao Y."/>
            <person name="Chu M."/>
            <person name="Cheng C."/>
            <person name="Hour A."/>
            <person name="Lee P."/>
            <person name="Lin S."/>
            <person name="Lin Y."/>
            <person name="Liou J."/>
            <person name="Liu S."/>
            <person name="Hsing Y."/>
            <person name="Raghuvanshi S."/>
            <person name="Mohanty A."/>
            <person name="Bharti A.K."/>
            <person name="Gaur A."/>
            <person name="Gupta V."/>
            <person name="Kumar D."/>
            <person name="Ravi V."/>
            <person name="Vij S."/>
            <person name="Kapur A."/>
            <person name="Khurana P."/>
            <person name="Khurana P."/>
            <person name="Khurana J.P."/>
            <person name="Tyagi A.K."/>
            <person name="Gaikwad K."/>
            <person name="Singh A."/>
            <person name="Dalal V."/>
            <person name="Srivastava S."/>
            <person name="Dixit A."/>
            <person name="Pal A.K."/>
            <person name="Ghazi I.A."/>
            <person name="Yadav M."/>
            <person name="Pandit A."/>
            <person name="Bhargava A."/>
            <person name="Sureshbabu K."/>
            <person name="Batra K."/>
            <person name="Sharma T.R."/>
            <person name="Mohapatra T."/>
            <person name="Singh N.K."/>
            <person name="Messing J."/>
            <person name="Nelson A.B."/>
            <person name="Fuks G."/>
            <person name="Kavchok S."/>
            <person name="Keizer G."/>
            <person name="Linton E."/>
            <person name="Llaca V."/>
            <person name="Song R."/>
            <person name="Tanyolac B."/>
            <person name="Young S."/>
            <person name="Ho-Il K."/>
            <person name="Hahn J.H."/>
            <person name="Sangsakoo G."/>
            <person name="Vanavichit A."/>
            <person name="de Mattos Luiz.A.T."/>
            <person name="Zimmer P.D."/>
            <person name="Malone G."/>
            <person name="Dellagostin O."/>
            <person name="de Oliveira A.C."/>
            <person name="Bevan M."/>
            <person name="Bancroft I."/>
            <person name="Minx P."/>
            <person name="Cordum H."/>
            <person name="Wilson R."/>
            <person name="Cheng Z."/>
            <person name="Jin W."/>
            <person name="Jiang J."/>
            <person name="Leong S.A."/>
            <person name="Iwama H."/>
            <person name="Gojobori T."/>
            <person name="Itoh T."/>
            <person name="Niimura Y."/>
            <person name="Fujii Y."/>
            <person name="Habara T."/>
            <person name="Sakai H."/>
            <person name="Sato Y."/>
            <person name="Wilson G."/>
            <person name="Kumar K."/>
            <person name="McCouch S."/>
            <person name="Juretic N."/>
            <person name="Hoen D."/>
            <person name="Wright S."/>
            <person name="Bruskiewich R."/>
            <person name="Bureau T."/>
            <person name="Miyao A."/>
            <person name="Hirochika H."/>
            <person name="Nishikawa T."/>
            <person name="Kadowaki K."/>
            <person name="Sugiura M."/>
            <person name="Burr B."/>
            <person name="Sasaki T."/>
        </authorList>
    </citation>
    <scope>NUCLEOTIDE SEQUENCE [LARGE SCALE GENOMIC DNA]</scope>
    <source>
        <strain evidence="3">cv. Nipponbare</strain>
    </source>
</reference>
<sequence>MYQVILVKYCDVSSPDTYQVSCDSTTYQVILARYKMIPIKYHAILTTWWVMLAMYQVLIPSRYWVIPNRYHAILTTWWVMLAMYQVLIPSRYRVIPIRYRDDTYQVSCDSYNVEDDTYHVSCDSYHVEDDSTTLHSQP</sequence>
<evidence type="ECO:0000256" key="1">
    <source>
        <dbReference type="SAM" id="Phobius"/>
    </source>
</evidence>
<feature type="transmembrane region" description="Helical" evidence="1">
    <location>
        <begin position="41"/>
        <end position="58"/>
    </location>
</feature>